<evidence type="ECO:0000256" key="2">
    <source>
        <dbReference type="SAM" id="SignalP"/>
    </source>
</evidence>
<feature type="region of interest" description="Disordered" evidence="1">
    <location>
        <begin position="29"/>
        <end position="73"/>
    </location>
</feature>
<feature type="compositionally biased region" description="Low complexity" evidence="1">
    <location>
        <begin position="31"/>
        <end position="73"/>
    </location>
</feature>
<evidence type="ECO:0000313" key="4">
    <source>
        <dbReference type="Proteomes" id="UP001172737"/>
    </source>
</evidence>
<accession>A0AAW7LZY7</accession>
<reference evidence="3" key="1">
    <citation type="submission" date="2023-06" db="EMBL/GenBank/DDBJ databases">
        <title>Sysu t00039.</title>
        <authorList>
            <person name="Gao L."/>
            <person name="Fang B.-Z."/>
            <person name="Li W.-J."/>
        </authorList>
    </citation>
    <scope>NUCLEOTIDE SEQUENCE</scope>
    <source>
        <strain evidence="3">SYSU T00039</strain>
    </source>
</reference>
<keyword evidence="2" id="KW-0732">Signal</keyword>
<keyword evidence="4" id="KW-1185">Reference proteome</keyword>
<protein>
    <recommendedName>
        <fullName evidence="5">Lipoprotein</fullName>
    </recommendedName>
</protein>
<dbReference type="Proteomes" id="UP001172737">
    <property type="component" value="Unassembled WGS sequence"/>
</dbReference>
<gene>
    <name evidence="3" type="ORF">QQX10_03385</name>
</gene>
<sequence>MTRTGRTHRGLTLVSAAVILVVAGCTGSGGAASPTSSAPPATEAPMPTSSASPAPTPGGETPAPAASSSSTADAGDDEFCTLMIDAMTAHRTAAEEVQAGLRLLLDKDAVAADDTAGVNAAGEVIVTYGTRSAALYAEGAAVVGDAGAAADLEAMVTFEELFTEPVGQALAGLDSLDGAAAEIAAVTADEAVQEAMTAAAEASPDLALYIADRCGIEVAESDLAPAGGLG</sequence>
<evidence type="ECO:0000256" key="1">
    <source>
        <dbReference type="SAM" id="MobiDB-lite"/>
    </source>
</evidence>
<dbReference type="EMBL" id="JAUHPX010000002">
    <property type="protein sequence ID" value="MDN4487204.1"/>
    <property type="molecule type" value="Genomic_DNA"/>
</dbReference>
<evidence type="ECO:0000313" key="3">
    <source>
        <dbReference type="EMBL" id="MDN4487204.1"/>
    </source>
</evidence>
<proteinExistence type="predicted"/>
<comment type="caution">
    <text evidence="3">The sequence shown here is derived from an EMBL/GenBank/DDBJ whole genome shotgun (WGS) entry which is preliminary data.</text>
</comment>
<dbReference type="AlphaFoldDB" id="A0AAW7LZY7"/>
<feature type="chain" id="PRO_5043767881" description="Lipoprotein" evidence="2">
    <location>
        <begin position="32"/>
        <end position="230"/>
    </location>
</feature>
<dbReference type="RefSeq" id="WP_301118276.1">
    <property type="nucleotide sequence ID" value="NZ_JAUHPX010000002.1"/>
</dbReference>
<name>A0AAW7LZY7_9MICO</name>
<feature type="signal peptide" evidence="2">
    <location>
        <begin position="1"/>
        <end position="31"/>
    </location>
</feature>
<dbReference type="PROSITE" id="PS51257">
    <property type="entry name" value="PROKAR_LIPOPROTEIN"/>
    <property type="match status" value="1"/>
</dbReference>
<organism evidence="3 4">
    <name type="scientific">Demequina lignilytica</name>
    <dbReference type="NCBI Taxonomy" id="3051663"/>
    <lineage>
        <taxon>Bacteria</taxon>
        <taxon>Bacillati</taxon>
        <taxon>Actinomycetota</taxon>
        <taxon>Actinomycetes</taxon>
        <taxon>Micrococcales</taxon>
        <taxon>Demequinaceae</taxon>
        <taxon>Demequina</taxon>
    </lineage>
</organism>
<evidence type="ECO:0008006" key="5">
    <source>
        <dbReference type="Google" id="ProtNLM"/>
    </source>
</evidence>